<keyword evidence="2" id="KW-1185">Reference proteome</keyword>
<dbReference type="RefSeq" id="WP_248429196.1">
    <property type="nucleotide sequence ID" value="NZ_JALNUB010000013.1"/>
</dbReference>
<proteinExistence type="predicted"/>
<evidence type="ECO:0000313" key="2">
    <source>
        <dbReference type="Proteomes" id="UP001139260"/>
    </source>
</evidence>
<comment type="caution">
    <text evidence="1">The sequence shown here is derived from an EMBL/GenBank/DDBJ whole genome shotgun (WGS) entry which is preliminary data.</text>
</comment>
<evidence type="ECO:0000313" key="1">
    <source>
        <dbReference type="EMBL" id="MCK8143171.1"/>
    </source>
</evidence>
<organism evidence="1 2">
    <name type="scientific">Flavobacterium pygoscelis</name>
    <dbReference type="NCBI Taxonomy" id="2893176"/>
    <lineage>
        <taxon>Bacteria</taxon>
        <taxon>Pseudomonadati</taxon>
        <taxon>Bacteroidota</taxon>
        <taxon>Flavobacteriia</taxon>
        <taxon>Flavobacteriales</taxon>
        <taxon>Flavobacteriaceae</taxon>
        <taxon>Flavobacterium</taxon>
    </lineage>
</organism>
<gene>
    <name evidence="1" type="ORF">MW871_14875</name>
</gene>
<accession>A0A9X2BR63</accession>
<reference evidence="1" key="1">
    <citation type="submission" date="2022-04" db="EMBL/GenBank/DDBJ databases">
        <title>Flavobacterium pygoscelis sp. nov. isolated from Chinstrap chick (Pygoscelis antarcticus).</title>
        <authorList>
            <person name="Irgang R."/>
            <person name="Poblete-Morales M."/>
            <person name="Avendano-Herrera R."/>
        </authorList>
    </citation>
    <scope>NUCLEOTIDE SEQUENCE</scope>
    <source>
        <strain evidence="1">I-SCBP12n</strain>
    </source>
</reference>
<dbReference type="AlphaFoldDB" id="A0A9X2BR63"/>
<name>A0A9X2BR63_9FLAO</name>
<dbReference type="Proteomes" id="UP001139260">
    <property type="component" value="Unassembled WGS sequence"/>
</dbReference>
<sequence length="80" mass="9177">MAQKFCKLFEVQEHQVLFRNSTNDDGEEAIIMTTQIEGLEMSATMTGFEENNTTADEQFEKIDQLKADSFFISMSNLTQE</sequence>
<protein>
    <submittedName>
        <fullName evidence="1">Uncharacterized protein</fullName>
    </submittedName>
</protein>
<dbReference type="EMBL" id="JALNUB010000013">
    <property type="protein sequence ID" value="MCK8143171.1"/>
    <property type="molecule type" value="Genomic_DNA"/>
</dbReference>